<evidence type="ECO:0000256" key="1">
    <source>
        <dbReference type="ARBA" id="ARBA00022729"/>
    </source>
</evidence>
<sequence>MKFFLSLILTISVLHNLSSQSVLEKEGLIKVATLKEGVHKIDLTFIESTGLNAQEIDPNQIQVYGMPGGHIPQSNAVDYPFDPQAIPVKIEANQNSIFESDEVVYFYADAVRNINFDFEEDNYQYSNNLYSDSLYFFIDFNATDTSPIEILDSNEAQADLIIDWYDAIYFHEIDKTNILRSGRKWFGESFSVNKTQDFSFELSNELSQSREIALTTQYMAQTYNSANLNIRLNEFDLASEALPTVSDFTIFPYRKKGEIVKNHSTITTSLLSGSEMNVQISHEALGSGRSDGYLDYLFLTVPEKLTLHDKQIVIRNKNFQNNGVYQLKFEGLNSSHSVWDVTDLMNYKELNVDNQSYIFSQSTELKERKFVVFEKSTAFELSFVREINSQSLKNNNSPDYLIIAHDNFAQEATKLADFRRSHNGYAVEVAPVSKIFNEFGSGRRDVSAIRNYIRYFYQKNPDKLKYVLMLGASSYDYKDRVTDNTNLVPVYQSRNSLHPVFTYASDDFYGFMEATEGIWEEESNNIDDVDIGIGRITAKSVNEARDVIQKIIHYESSPQVFDKWRNDLYFIADDEDGNLHHRDSEVLSEYVIDNFGFYNINKLYLGAYEQEVFASTQRSPKMREAINNMVDKGALIVNYIGHGSENSWTNEAILNKSMVDDWNNLDRLPLFVTATCEYGRFDNPNVVSGAQEMLLKKDGGAIALLTTSRPVESSSNATLNQAFFANVFKSEGGSPQKLGDIIRNTKNSGIVGVKNRNFILLGDPAVTLAEPKNNLRIEEVVNENGNTDTLNSMAKITVSGIVENSSGQKLTNFIGELTAELYDKPVESNTIDPAENEFEFLTYNQVLYRGKSTVNNGDFDFTFYVPKEINYAIDNGKFSLYAKQEGSLEDASGFNDHFLIGGSNLMTNQDNVGPDIDIFLNDRAFVNGGKTGSNVELIIDLFDEHGISIANSSINPGITLSIDGNSEVKLNDFFYYNLDSYQEGSLSYSISNLSEGNHYLTVTALDVFNNMSKSTIDFEVVGNNQISILNFTMFPNPASEEVNFRLRQNRKNENVEFSYQILNNQGQLIYSHSYQTNDDFRQDVWNLKDSNGRKLSPGIYFVRVFLRSVEDNAKTDQFKKLIVIN</sequence>
<dbReference type="Gene3D" id="3.40.50.10390">
    <property type="entry name" value="Gingipain r, domain 1"/>
    <property type="match status" value="1"/>
</dbReference>
<organism evidence="4 5">
    <name type="scientific">Marivirga salinarum</name>
    <dbReference type="NCBI Taxonomy" id="3059078"/>
    <lineage>
        <taxon>Bacteria</taxon>
        <taxon>Pseudomonadati</taxon>
        <taxon>Bacteroidota</taxon>
        <taxon>Cytophagia</taxon>
        <taxon>Cytophagales</taxon>
        <taxon>Marivirgaceae</taxon>
        <taxon>Marivirga</taxon>
    </lineage>
</organism>
<dbReference type="InterPro" id="IPR001769">
    <property type="entry name" value="Gingipain"/>
</dbReference>
<dbReference type="InterPro" id="IPR029030">
    <property type="entry name" value="Caspase-like_dom_sf"/>
</dbReference>
<gene>
    <name evidence="4" type="primary">porU</name>
    <name evidence="4" type="ORF">QYS49_00200</name>
</gene>
<reference evidence="4 5" key="1">
    <citation type="submission" date="2023-08" db="EMBL/GenBank/DDBJ databases">
        <title>Comparative genomics and taxonomic characterization of three novel marine species of genus Marivirga.</title>
        <authorList>
            <person name="Muhammad N."/>
            <person name="Kim S.-G."/>
        </authorList>
    </citation>
    <scope>NUCLEOTIDE SEQUENCE [LARGE SCALE GENOMIC DNA]</scope>
    <source>
        <strain evidence="4 5">BDSF4-3</strain>
    </source>
</reference>
<keyword evidence="5" id="KW-1185">Reference proteome</keyword>
<evidence type="ECO:0000259" key="2">
    <source>
        <dbReference type="Pfam" id="PF01364"/>
    </source>
</evidence>
<dbReference type="Gene3D" id="2.60.40.4070">
    <property type="match status" value="1"/>
</dbReference>
<dbReference type="InterPro" id="IPR026444">
    <property type="entry name" value="Secre_tail"/>
</dbReference>
<dbReference type="GO" id="GO:0008234">
    <property type="term" value="F:cysteine-type peptidase activity"/>
    <property type="evidence" value="ECO:0007669"/>
    <property type="project" value="InterPro"/>
</dbReference>
<dbReference type="GO" id="GO:0006508">
    <property type="term" value="P:proteolysis"/>
    <property type="evidence" value="ECO:0007669"/>
    <property type="project" value="InterPro"/>
</dbReference>
<dbReference type="KEGG" id="msaa:QYS49_00200"/>
<feature type="domain" description="Gingipain" evidence="2">
    <location>
        <begin position="400"/>
        <end position="768"/>
    </location>
</feature>
<proteinExistence type="predicted"/>
<evidence type="ECO:0000313" key="4">
    <source>
        <dbReference type="EMBL" id="WKK75930.2"/>
    </source>
</evidence>
<dbReference type="Pfam" id="PF01364">
    <property type="entry name" value="Peptidase_C25"/>
    <property type="match status" value="1"/>
</dbReference>
<dbReference type="NCBIfam" id="TIGR04183">
    <property type="entry name" value="Por_Secre_tail"/>
    <property type="match status" value="1"/>
</dbReference>
<accession>A0AA49J8P1</accession>
<keyword evidence="1" id="KW-0732">Signal</keyword>
<name>A0AA49J8P1_9BACT</name>
<dbReference type="InterPro" id="IPR029031">
    <property type="entry name" value="Gingipain_N_sf"/>
</dbReference>
<dbReference type="Proteomes" id="UP001230496">
    <property type="component" value="Chromosome"/>
</dbReference>
<evidence type="ECO:0000313" key="5">
    <source>
        <dbReference type="Proteomes" id="UP001230496"/>
    </source>
</evidence>
<dbReference type="CDD" id="cd02258">
    <property type="entry name" value="Peptidase_C25_N"/>
    <property type="match status" value="1"/>
</dbReference>
<protein>
    <submittedName>
        <fullName evidence="4">Type IX secretion system sortase PorU</fullName>
    </submittedName>
</protein>
<dbReference type="Pfam" id="PF18962">
    <property type="entry name" value="Por_Secre_tail"/>
    <property type="match status" value="1"/>
</dbReference>
<dbReference type="RefSeq" id="WP_308350880.1">
    <property type="nucleotide sequence ID" value="NZ_CP129971.1"/>
</dbReference>
<dbReference type="AlphaFoldDB" id="A0AA49J8P1"/>
<dbReference type="NCBIfam" id="NF033707">
    <property type="entry name" value="T9SS_sortase"/>
    <property type="match status" value="1"/>
</dbReference>
<evidence type="ECO:0000259" key="3">
    <source>
        <dbReference type="Pfam" id="PF18962"/>
    </source>
</evidence>
<dbReference type="SUPFAM" id="SSF52129">
    <property type="entry name" value="Caspase-like"/>
    <property type="match status" value="1"/>
</dbReference>
<dbReference type="Gene3D" id="3.40.50.1460">
    <property type="match status" value="1"/>
</dbReference>
<dbReference type="EMBL" id="CP129971">
    <property type="protein sequence ID" value="WKK75930.2"/>
    <property type="molecule type" value="Genomic_DNA"/>
</dbReference>
<feature type="domain" description="Secretion system C-terminal sorting" evidence="3">
    <location>
        <begin position="1033"/>
        <end position="1104"/>
    </location>
</feature>